<accession>A0A0G4B2J1</accession>
<dbReference type="Proteomes" id="UP000035648">
    <property type="component" value="Chromosome"/>
</dbReference>
<sequence length="294" mass="34278">MLNKSPKVSVIIPTYQREEALLNTLSDLVSLEYSPMEIIITDQTEKPSLKVLNFVNEHKNLIKYFRTNLKSSPAARNLAVKKANGELLIFVDDDVEIREKNFIKYHLENYADPEVGLVGGRVLYDFKEKPPIKKEAGKLKFFGLKEITNFNSDERQEIDHAYGCNFSCLRKVYLEVGGFGEIYKGNAHMEETDFSLRVKRAGYKLVFDPKAILRHVRTSSGGNRINDIYEFRYWLIHNGAVFYLKNYPKVSFPLFFIDKFFWACTSSLKRRDKKMFKTMYSAIINGRNHYFEVK</sequence>
<dbReference type="EMBL" id="CP011213">
    <property type="protein sequence ID" value="AKM82181.1"/>
    <property type="molecule type" value="Genomic_DNA"/>
</dbReference>
<evidence type="ECO:0000256" key="3">
    <source>
        <dbReference type="ARBA" id="ARBA00022679"/>
    </source>
</evidence>
<dbReference type="InterPro" id="IPR001173">
    <property type="entry name" value="Glyco_trans_2-like"/>
</dbReference>
<dbReference type="AlphaFoldDB" id="A0A0G4B2J1"/>
<keyword evidence="2" id="KW-0328">Glycosyltransferase</keyword>
<dbReference type="Gene3D" id="3.90.550.10">
    <property type="entry name" value="Spore Coat Polysaccharide Biosynthesis Protein SpsA, Chain A"/>
    <property type="match status" value="1"/>
</dbReference>
<evidence type="ECO:0000313" key="6">
    <source>
        <dbReference type="Proteomes" id="UP000035648"/>
    </source>
</evidence>
<dbReference type="PANTHER" id="PTHR43179">
    <property type="entry name" value="RHAMNOSYLTRANSFERASE WBBL"/>
    <property type="match status" value="1"/>
</dbReference>
<comment type="similarity">
    <text evidence="1">Belongs to the glycosyltransferase 2 family.</text>
</comment>
<protein>
    <submittedName>
        <fullName evidence="5">Glycosyl transferase family protein</fullName>
    </submittedName>
</protein>
<dbReference type="GO" id="GO:0016757">
    <property type="term" value="F:glycosyltransferase activity"/>
    <property type="evidence" value="ECO:0007669"/>
    <property type="project" value="UniProtKB-KW"/>
</dbReference>
<proteinExistence type="inferred from homology"/>
<evidence type="ECO:0000259" key="4">
    <source>
        <dbReference type="Pfam" id="PF00535"/>
    </source>
</evidence>
<evidence type="ECO:0000256" key="2">
    <source>
        <dbReference type="ARBA" id="ARBA00022676"/>
    </source>
</evidence>
<organism evidence="5 6">
    <name type="scientific">Berkelbacteria bacterium GW2011_GWE1_39_12</name>
    <dbReference type="NCBI Taxonomy" id="1618337"/>
    <lineage>
        <taxon>Bacteria</taxon>
        <taxon>Candidatus Berkelbacteria</taxon>
    </lineage>
</organism>
<dbReference type="InterPro" id="IPR029044">
    <property type="entry name" value="Nucleotide-diphossugar_trans"/>
</dbReference>
<dbReference type="SUPFAM" id="SSF53448">
    <property type="entry name" value="Nucleotide-diphospho-sugar transferases"/>
    <property type="match status" value="1"/>
</dbReference>
<reference evidence="5 6" key="1">
    <citation type="journal article" date="2015" name="Nature">
        <title>rRNA introns, odd ribosomes, and small enigmatic genomes across a large radiation of phyla.</title>
        <authorList>
            <person name="Brown C.T."/>
            <person name="Hug L.A."/>
            <person name="Thomas B.C."/>
            <person name="Sharon I."/>
            <person name="Castelle C.J."/>
            <person name="Singh A."/>
            <person name="Wilkins M.J."/>
            <person name="Williams K.H."/>
            <person name="Banfield J.F."/>
        </authorList>
    </citation>
    <scope>NUCLEOTIDE SEQUENCE [LARGE SCALE GENOMIC DNA]</scope>
</reference>
<name>A0A0G4B2J1_9BACT</name>
<evidence type="ECO:0000313" key="5">
    <source>
        <dbReference type="EMBL" id="AKM82181.1"/>
    </source>
</evidence>
<dbReference type="KEGG" id="bbgw:UT28_C0001G0372"/>
<keyword evidence="3 5" id="KW-0808">Transferase</keyword>
<dbReference type="STRING" id="1618337.UT28_C0001G0372"/>
<evidence type="ECO:0000256" key="1">
    <source>
        <dbReference type="ARBA" id="ARBA00006739"/>
    </source>
</evidence>
<dbReference type="Pfam" id="PF00535">
    <property type="entry name" value="Glycos_transf_2"/>
    <property type="match status" value="1"/>
</dbReference>
<gene>
    <name evidence="5" type="ORF">UT28_C0001G0372</name>
</gene>
<dbReference type="PANTHER" id="PTHR43179:SF12">
    <property type="entry name" value="GALACTOFURANOSYLTRANSFERASE GLFT2"/>
    <property type="match status" value="1"/>
</dbReference>
<feature type="domain" description="Glycosyltransferase 2-like" evidence="4">
    <location>
        <begin position="9"/>
        <end position="173"/>
    </location>
</feature>